<dbReference type="FunFam" id="2.60.40.3170:FF:000003">
    <property type="entry name" value="tripeptidyl-peptidase 2"/>
    <property type="match status" value="1"/>
</dbReference>
<dbReference type="InterPro" id="IPR023828">
    <property type="entry name" value="Peptidase_S8_Ser-AS"/>
</dbReference>
<keyword evidence="8 11" id="KW-0720">Serine protease</keyword>
<keyword evidence="18" id="KW-1185">Reference proteome</keyword>
<dbReference type="InterPro" id="IPR048383">
    <property type="entry name" value="TPPII_Ig-like-1"/>
</dbReference>
<dbReference type="Gene3D" id="1.25.40.710">
    <property type="match status" value="1"/>
</dbReference>
<dbReference type="InterPro" id="IPR046940">
    <property type="entry name" value="TPPII_Ig-like_sf"/>
</dbReference>
<evidence type="ECO:0000256" key="2">
    <source>
        <dbReference type="ARBA" id="ARBA00011073"/>
    </source>
</evidence>
<feature type="domain" description="Tripeptidyl peptidase II second Ig-like" evidence="14">
    <location>
        <begin position="779"/>
        <end position="965"/>
    </location>
</feature>
<evidence type="ECO:0000259" key="14">
    <source>
        <dbReference type="Pfam" id="PF12580"/>
    </source>
</evidence>
<dbReference type="InterPro" id="IPR036852">
    <property type="entry name" value="Peptidase_S8/S53_dom_sf"/>
</dbReference>
<dbReference type="GO" id="GO:0004177">
    <property type="term" value="F:aminopeptidase activity"/>
    <property type="evidence" value="ECO:0007669"/>
    <property type="project" value="UniProtKB-KW"/>
</dbReference>
<feature type="domain" description="Tripeptidyl-peptidase II galactose-binding" evidence="17">
    <location>
        <begin position="656"/>
        <end position="744"/>
    </location>
</feature>
<gene>
    <name evidence="19 20" type="primary">LOC109485049</name>
</gene>
<dbReference type="GO" id="GO:0005829">
    <property type="term" value="C:cytosol"/>
    <property type="evidence" value="ECO:0007669"/>
    <property type="project" value="TreeGrafter"/>
</dbReference>
<evidence type="ECO:0000259" key="17">
    <source>
        <dbReference type="Pfam" id="PF21316"/>
    </source>
</evidence>
<dbReference type="Pfam" id="PF00082">
    <property type="entry name" value="Peptidase_S8"/>
    <property type="match status" value="1"/>
</dbReference>
<dbReference type="SUPFAM" id="SSF52743">
    <property type="entry name" value="Subtilisin-like"/>
    <property type="match status" value="1"/>
</dbReference>
<dbReference type="OrthoDB" id="10256524at2759"/>
<evidence type="ECO:0000256" key="11">
    <source>
        <dbReference type="PROSITE-ProRule" id="PRU01240"/>
    </source>
</evidence>
<evidence type="ECO:0000259" key="16">
    <source>
        <dbReference type="Pfam" id="PF21223"/>
    </source>
</evidence>
<evidence type="ECO:0000256" key="3">
    <source>
        <dbReference type="ARBA" id="ARBA00012462"/>
    </source>
</evidence>
<dbReference type="PRINTS" id="PR00723">
    <property type="entry name" value="SUBTILISIN"/>
</dbReference>
<dbReference type="Gene3D" id="2.20.25.690">
    <property type="match status" value="1"/>
</dbReference>
<keyword evidence="5" id="KW-0031">Aminopeptidase</keyword>
<dbReference type="InterPro" id="IPR034051">
    <property type="entry name" value="TPP_II_domain"/>
</dbReference>
<accession>A0A6P5APP7</accession>
<feature type="active site" description="Charge relay system" evidence="11">
    <location>
        <position position="264"/>
    </location>
</feature>
<proteinExistence type="inferred from homology"/>
<dbReference type="Pfam" id="PF12580">
    <property type="entry name" value="TPPII"/>
    <property type="match status" value="1"/>
</dbReference>
<evidence type="ECO:0000256" key="5">
    <source>
        <dbReference type="ARBA" id="ARBA00022438"/>
    </source>
</evidence>
<sequence>MAAIVDHEFPIHGLLPKRETGAAAFLAKYPEYDGRGVTIAILDTGVDPGAPGLQHTSDGRPKIVDIIDTTGSGDVDVSTVVEPKDGEIAGLSGRTLKIPASWENPTGRYHIGVKNMYELFPKQLRDRTQKEKKEKTWDPPHRVALAEATRKLDEFDTAHPNPTAQDEKLQREDLQAQVDILTSQEKKYSDPGPVCDCLVWHDGNTWRAVLDTSESGDLESCTVLASYREHQQYATFSQLDMFNYSVNIYDEGKVLNICANGGAHGTHVACIAAGNFPDDPERNGVAPGAQIVAIKIGDSRLSTMETGSALIRAMIAVIDQKCDLVNFSYGEAAHWPDKGRVCDVISEAVNKHRVIFVSSAGNNGPALTTVGTPGGTTSSIIGVGAFVSPEMMTAEYSLREKLPSNQYTWSSRGPTIDGALGVSISAPGGAIASVPNWTLRGSQLMNGTSMSSPNACGGIALVLSALKATGVAYTPYTVKTALENTAQKVEGVEVFAQGHGVLQVEKAFDHLRQHADSAERNVRFSVAVNGGRGVHLRQALSQRKPTEMTVSIEPVYAEDIDANEKIALSIHVSLVSEVPWVHVPPCLELMNTPRTFVIKVDPRGLREGAHYTEVLGYDISNPHKGPLFRVPVTVVRPETVQDKVQYKVTSEKEVTFKPGQVHRRFIDVPLGATWAEFTIQSLSPETVGRFILHMVQLQPLSAYRTHESYKFFNLTELGEVSYTCPVLEGVTVEVCLARWWASLGEVNVNYSVTFHGLQPSITTLNLHAADGITRVDVKSPLKHEDVQPSIKLEHGVCPLRPSEFKIRPLGDRDVLPPNRPSYELVLTYNYHQTKTCEVTPHCPTLCDLLYESDYDSQLWMLFDSNKQLMGSGDAYPHQYNFKLEKGDYTIKFQIRHETKDLLEKLKDLTFLVQYKLPNALSLDVYPSKSNALLGKAKFGTQRCGIGVTAPMFITSLPDDKVPKAASPGHYLVGQISYAKAEPGKKTGKHKKKTDMATYPVHYVISAPPSKPKNGGKDKDKKDEKDPQEEFNEALRDFKIQWMSKLDSKAIYEELKELHPNHLPLHVGRLQALDNDKERLKQLDDIITAADAVIGQVDTAELASFLALKADTRSDAATIKVEMEKKKAALIDAVCRKGSAAADRILQALEGDAVGSTEMVKDLALVKETFEELLKWAEPMDMKVVSFTMKHAMVSSQYGRAIRAAQKILDDKPNKENERKCIELYRKVGWDHVARHSERWLPVRYPQSYTLF</sequence>
<dbReference type="Pfam" id="PF21223">
    <property type="entry name" value="TPPII_Ig-like-1"/>
    <property type="match status" value="1"/>
</dbReference>
<evidence type="ECO:0000256" key="1">
    <source>
        <dbReference type="ARBA" id="ARBA00001910"/>
    </source>
</evidence>
<dbReference type="AlphaFoldDB" id="A0A6P5APP7"/>
<dbReference type="PROSITE" id="PS51892">
    <property type="entry name" value="SUBTILASE"/>
    <property type="match status" value="1"/>
</dbReference>
<dbReference type="InterPro" id="IPR022229">
    <property type="entry name" value="TPPII_Ig-like-2"/>
</dbReference>
<dbReference type="InterPro" id="IPR015500">
    <property type="entry name" value="Peptidase_S8_subtilisin-rel"/>
</dbReference>
<feature type="domain" description="Peptidase S8/S53" evidence="13">
    <location>
        <begin position="34"/>
        <end position="500"/>
    </location>
</feature>
<dbReference type="RefSeq" id="XP_019644003.1">
    <property type="nucleotide sequence ID" value="XM_019788444.1"/>
</dbReference>
<dbReference type="CDD" id="cd04857">
    <property type="entry name" value="Peptidases_S8_Tripeptidyl_Aminopeptidase_II"/>
    <property type="match status" value="1"/>
</dbReference>
<feature type="compositionally biased region" description="Basic and acidic residues" evidence="12">
    <location>
        <begin position="1014"/>
        <end position="1024"/>
    </location>
</feature>
<dbReference type="PANTHER" id="PTHR43806">
    <property type="entry name" value="PEPTIDASE S8"/>
    <property type="match status" value="1"/>
</dbReference>
<evidence type="ECO:0000256" key="4">
    <source>
        <dbReference type="ARBA" id="ARBA00020244"/>
    </source>
</evidence>
<dbReference type="Pfam" id="PF21316">
    <property type="entry name" value="TPPII_GBD"/>
    <property type="match status" value="1"/>
</dbReference>
<evidence type="ECO:0000313" key="19">
    <source>
        <dbReference type="RefSeq" id="XP_019644001.1"/>
    </source>
</evidence>
<dbReference type="GO" id="GO:0004252">
    <property type="term" value="F:serine-type endopeptidase activity"/>
    <property type="evidence" value="ECO:0007669"/>
    <property type="project" value="UniProtKB-UniRule"/>
</dbReference>
<dbReference type="InterPro" id="IPR050131">
    <property type="entry name" value="Peptidase_S8_subtilisin-like"/>
</dbReference>
<evidence type="ECO:0000313" key="20">
    <source>
        <dbReference type="RefSeq" id="XP_019644003.1"/>
    </source>
</evidence>
<dbReference type="EC" id="3.4.14.10" evidence="3"/>
<evidence type="ECO:0000256" key="8">
    <source>
        <dbReference type="ARBA" id="ARBA00022825"/>
    </source>
</evidence>
<keyword evidence="7 11" id="KW-0378">Hydrolase</keyword>
<evidence type="ECO:0000256" key="12">
    <source>
        <dbReference type="SAM" id="MobiDB-lite"/>
    </source>
</evidence>
<comment type="similarity">
    <text evidence="2 11">Belongs to the peptidase S8 family.</text>
</comment>
<dbReference type="PANTHER" id="PTHR43806:SF14">
    <property type="entry name" value="TRIPEPTIDYL-PEPTIDASE 2"/>
    <property type="match status" value="1"/>
</dbReference>
<evidence type="ECO:0000259" key="15">
    <source>
        <dbReference type="Pfam" id="PF12583"/>
    </source>
</evidence>
<evidence type="ECO:0000259" key="13">
    <source>
        <dbReference type="Pfam" id="PF00082"/>
    </source>
</evidence>
<evidence type="ECO:0000256" key="7">
    <source>
        <dbReference type="ARBA" id="ARBA00022801"/>
    </source>
</evidence>
<dbReference type="GO" id="GO:0008240">
    <property type="term" value="F:tripeptidyl-peptidase activity"/>
    <property type="evidence" value="ECO:0007669"/>
    <property type="project" value="UniProtKB-EC"/>
</dbReference>
<feature type="active site" description="Charge relay system" evidence="11">
    <location>
        <position position="43"/>
    </location>
</feature>
<dbReference type="PROSITE" id="PS00138">
    <property type="entry name" value="SUBTILASE_SER"/>
    <property type="match status" value="1"/>
</dbReference>
<dbReference type="InterPro" id="IPR046939">
    <property type="entry name" value="TPPII_C_sf"/>
</dbReference>
<feature type="domain" description="Tripeptidyl-peptidase II first Ig-like" evidence="16">
    <location>
        <begin position="522"/>
        <end position="635"/>
    </location>
</feature>
<dbReference type="InterPro" id="IPR048384">
    <property type="entry name" value="TPPII_GBD"/>
</dbReference>
<organism evidence="18 19">
    <name type="scientific">Branchiostoma belcheri</name>
    <name type="common">Amphioxus</name>
    <dbReference type="NCBI Taxonomy" id="7741"/>
    <lineage>
        <taxon>Eukaryota</taxon>
        <taxon>Metazoa</taxon>
        <taxon>Chordata</taxon>
        <taxon>Cephalochordata</taxon>
        <taxon>Leptocardii</taxon>
        <taxon>Amphioxiformes</taxon>
        <taxon>Branchiostomatidae</taxon>
        <taxon>Branchiostoma</taxon>
    </lineage>
</organism>
<dbReference type="Proteomes" id="UP000515135">
    <property type="component" value="Unplaced"/>
</dbReference>
<dbReference type="FunFam" id="3.40.50.200:FF:000003">
    <property type="entry name" value="Tripeptidyl peptidase 2"/>
    <property type="match status" value="1"/>
</dbReference>
<dbReference type="Gene3D" id="3.40.50.200">
    <property type="entry name" value="Peptidase S8/S53 domain"/>
    <property type="match status" value="1"/>
</dbReference>
<protein>
    <recommendedName>
        <fullName evidence="4">Tripeptidyl-peptidase 2</fullName>
        <ecNumber evidence="3">3.4.14.10</ecNumber>
    </recommendedName>
    <alternativeName>
        <fullName evidence="9">Tripeptidyl aminopeptidase</fullName>
    </alternativeName>
    <alternativeName>
        <fullName evidence="10">Tripeptidyl-peptidase II</fullName>
    </alternativeName>
</protein>
<evidence type="ECO:0000256" key="9">
    <source>
        <dbReference type="ARBA" id="ARBA00032232"/>
    </source>
</evidence>
<feature type="region of interest" description="Disordered" evidence="12">
    <location>
        <begin position="1002"/>
        <end position="1029"/>
    </location>
</feature>
<dbReference type="GeneID" id="109485049"/>
<dbReference type="FunFam" id="1.25.40.710:FF:000001">
    <property type="entry name" value="Tripeptidyl peptidase 2"/>
    <property type="match status" value="1"/>
</dbReference>
<dbReference type="Gene3D" id="2.60.40.3170">
    <property type="match status" value="1"/>
</dbReference>
<name>A0A6P5APP7_BRABE</name>
<dbReference type="Gene3D" id="6.10.250.3080">
    <property type="match status" value="1"/>
</dbReference>
<evidence type="ECO:0000256" key="10">
    <source>
        <dbReference type="ARBA" id="ARBA00075739"/>
    </source>
</evidence>
<reference evidence="19 20" key="1">
    <citation type="submission" date="2025-04" db="UniProtKB">
        <authorList>
            <consortium name="RefSeq"/>
        </authorList>
    </citation>
    <scope>IDENTIFICATION</scope>
    <source>
        <tissue evidence="19 20">Gonad</tissue>
    </source>
</reference>
<dbReference type="GO" id="GO:0006508">
    <property type="term" value="P:proteolysis"/>
    <property type="evidence" value="ECO:0007669"/>
    <property type="project" value="UniProtKB-KW"/>
</dbReference>
<dbReference type="KEGG" id="bbel:109485049"/>
<evidence type="ECO:0000256" key="6">
    <source>
        <dbReference type="ARBA" id="ARBA00022670"/>
    </source>
</evidence>
<dbReference type="FunFam" id="3.40.50.200:FF:000009">
    <property type="entry name" value="tripeptidyl-peptidase 2 isoform X1"/>
    <property type="match status" value="1"/>
</dbReference>
<keyword evidence="6 11" id="KW-0645">Protease</keyword>
<comment type="catalytic activity">
    <reaction evidence="1">
        <text>Release of an N-terminal tripeptide from a polypeptide.</text>
        <dbReference type="EC" id="3.4.14.10"/>
    </reaction>
</comment>
<dbReference type="RefSeq" id="XP_019644001.1">
    <property type="nucleotide sequence ID" value="XM_019788442.1"/>
</dbReference>
<dbReference type="Pfam" id="PF12583">
    <property type="entry name" value="TPPII_C"/>
    <property type="match status" value="1"/>
</dbReference>
<dbReference type="InterPro" id="IPR000209">
    <property type="entry name" value="Peptidase_S8/S53_dom"/>
</dbReference>
<feature type="domain" description="Tripeptidyl peptidase II C-terminal" evidence="15">
    <location>
        <begin position="1018"/>
        <end position="1078"/>
    </location>
</feature>
<dbReference type="InterPro" id="IPR022232">
    <property type="entry name" value="TPPII_C_art"/>
</dbReference>
<evidence type="ECO:0000313" key="18">
    <source>
        <dbReference type="Proteomes" id="UP000515135"/>
    </source>
</evidence>
<feature type="active site" description="Charge relay system" evidence="11">
    <location>
        <position position="449"/>
    </location>
</feature>